<organism evidence="1 2">
    <name type="scientific">Candidatus Trichorickettsia mobilis</name>
    <dbReference type="NCBI Taxonomy" id="1346319"/>
    <lineage>
        <taxon>Bacteria</taxon>
        <taxon>Pseudomonadati</taxon>
        <taxon>Pseudomonadota</taxon>
        <taxon>Alphaproteobacteria</taxon>
        <taxon>Rickettsiales</taxon>
        <taxon>Rickettsiaceae</taxon>
        <taxon>Rickettsieae</taxon>
        <taxon>Candidatus Trichorickettsia</taxon>
    </lineage>
</organism>
<dbReference type="Proteomes" id="UP001326613">
    <property type="component" value="Plasmid unnamed1"/>
</dbReference>
<reference evidence="1 2" key="1">
    <citation type="submission" date="2022-10" db="EMBL/GenBank/DDBJ databases">
        <title>Host association and intracellularity evolved multiple times independently in the Rickettsiales.</title>
        <authorList>
            <person name="Castelli M."/>
            <person name="Nardi T."/>
            <person name="Gammuto L."/>
            <person name="Bellinzona G."/>
            <person name="Sabaneyeva E."/>
            <person name="Potekhin A."/>
            <person name="Serra V."/>
            <person name="Petroni G."/>
            <person name="Sassera D."/>
        </authorList>
    </citation>
    <scope>NUCLEOTIDE SEQUENCE [LARGE SCALE GENOMIC DNA]</scope>
    <source>
        <strain evidence="1 2">Kr 154-4</strain>
        <plasmid evidence="1 2">unnamed1</plasmid>
    </source>
</reference>
<dbReference type="EMBL" id="CP112933">
    <property type="protein sequence ID" value="WPY01507.1"/>
    <property type="molecule type" value="Genomic_DNA"/>
</dbReference>
<accession>A0ABZ0UY12</accession>
<gene>
    <name evidence="1" type="ORF">Trichorick_01420</name>
</gene>
<dbReference type="RefSeq" id="WP_323738979.1">
    <property type="nucleotide sequence ID" value="NZ_CP112933.1"/>
</dbReference>
<proteinExistence type="predicted"/>
<protein>
    <submittedName>
        <fullName evidence="1">Uncharacterized protein</fullName>
    </submittedName>
</protein>
<evidence type="ECO:0000313" key="1">
    <source>
        <dbReference type="EMBL" id="WPY01507.1"/>
    </source>
</evidence>
<geneLocation type="plasmid" evidence="1 2">
    <name>unnamed1</name>
</geneLocation>
<sequence length="66" mass="7814">MISSISTPLEDCRTLQVSIKDKYGFKANKELIEQKYKRRFKAVEGKEVVREFYDRFVVKINNKKIG</sequence>
<name>A0ABZ0UY12_9RICK</name>
<evidence type="ECO:0000313" key="2">
    <source>
        <dbReference type="Proteomes" id="UP001326613"/>
    </source>
</evidence>
<keyword evidence="2" id="KW-1185">Reference proteome</keyword>
<keyword evidence="1" id="KW-0614">Plasmid</keyword>